<feature type="transmembrane region" description="Helical" evidence="1">
    <location>
        <begin position="254"/>
        <end position="275"/>
    </location>
</feature>
<dbReference type="PANTHER" id="PTHR30199">
    <property type="entry name" value="MFS FAMILY TRANSPORTER, PREDICTED SUBSTRATE BENZOATE"/>
    <property type="match status" value="1"/>
</dbReference>
<keyword evidence="1" id="KW-1133">Transmembrane helix</keyword>
<evidence type="ECO:0000313" key="2">
    <source>
        <dbReference type="EMBL" id="WED43287.1"/>
    </source>
</evidence>
<sequence>MLRYFSLANMTAGFVAVMVGFTSSAVIVFQAAIMAGATSKEISSWLFALGMSMAITCIGLSLRYRIPILTGWSTSGAALLVTSLSGITMPEAIGAFIFAALLTTLAGITGIFEKLIRHIPPTLTSAMLAGILFHFGMNVFVAMQNQFSLVFPMLLTYLLGKRFCPRYGILLVLVIGILVAKVEGLFHVTHFSLSLPSPIFTMPVFSFATLISVGLPLFIVTMTSQNVPGIAILRASGYQPPFSSLISWTGITNLLLAPFGSFSICLTAMTAAICCSKEADNDPERRYKATIFGGICWLLIGLFGVTVVTLYQNLPQELILALAGLALFSTIASSLKTALEEDVHREPAIITILVSASGISLFGIGAAFWGLIAGVVSSTLLNWSKKHTTELLMAP</sequence>
<reference evidence="2 3" key="1">
    <citation type="submission" date="2023-02" db="EMBL/GenBank/DDBJ databases">
        <title>Genome Sequence of L. cardiaca H63T.</title>
        <authorList>
            <person name="Lopez A.E."/>
            <person name="Cianciotto N.P."/>
        </authorList>
    </citation>
    <scope>NUCLEOTIDE SEQUENCE [LARGE SCALE GENOMIC DNA]</scope>
    <source>
        <strain evidence="2 3">H63</strain>
    </source>
</reference>
<gene>
    <name evidence="2" type="ORF">PXX05_00485</name>
</gene>
<dbReference type="InterPro" id="IPR004711">
    <property type="entry name" value="Benzoate_Transporter"/>
</dbReference>
<keyword evidence="3" id="KW-1185">Reference proteome</keyword>
<feature type="transmembrane region" description="Helical" evidence="1">
    <location>
        <begin position="124"/>
        <end position="147"/>
    </location>
</feature>
<name>A0ABY8AVT9_9GAMM</name>
<dbReference type="NCBIfam" id="TIGR00843">
    <property type="entry name" value="benE"/>
    <property type="match status" value="1"/>
</dbReference>
<keyword evidence="1" id="KW-0472">Membrane</keyword>
<protein>
    <submittedName>
        <fullName evidence="2">Benzoate/H(+) symporter BenE family transporter</fullName>
    </submittedName>
</protein>
<dbReference type="Pfam" id="PF03594">
    <property type="entry name" value="BenE"/>
    <property type="match status" value="1"/>
</dbReference>
<feature type="transmembrane region" description="Helical" evidence="1">
    <location>
        <begin position="287"/>
        <end position="312"/>
    </location>
</feature>
<accession>A0ABY8AVT9</accession>
<dbReference type="EMBL" id="CP119078">
    <property type="protein sequence ID" value="WED43287.1"/>
    <property type="molecule type" value="Genomic_DNA"/>
</dbReference>
<feature type="transmembrane region" description="Helical" evidence="1">
    <location>
        <begin position="318"/>
        <end position="335"/>
    </location>
</feature>
<evidence type="ECO:0000256" key="1">
    <source>
        <dbReference type="SAM" id="Phobius"/>
    </source>
</evidence>
<dbReference type="Proteomes" id="UP001222087">
    <property type="component" value="Chromosome"/>
</dbReference>
<feature type="transmembrane region" description="Helical" evidence="1">
    <location>
        <begin position="42"/>
        <end position="62"/>
    </location>
</feature>
<dbReference type="PANTHER" id="PTHR30199:SF0">
    <property type="entry name" value="INNER MEMBRANE PROTEIN YDCO"/>
    <property type="match status" value="1"/>
</dbReference>
<evidence type="ECO:0000313" key="3">
    <source>
        <dbReference type="Proteomes" id="UP001222087"/>
    </source>
</evidence>
<feature type="transmembrane region" description="Helical" evidence="1">
    <location>
        <begin position="167"/>
        <end position="186"/>
    </location>
</feature>
<feature type="transmembrane region" description="Helical" evidence="1">
    <location>
        <begin position="12"/>
        <end position="36"/>
    </location>
</feature>
<dbReference type="RefSeq" id="WP_275089100.1">
    <property type="nucleotide sequence ID" value="NZ_CP119078.1"/>
</dbReference>
<proteinExistence type="predicted"/>
<feature type="transmembrane region" description="Helical" evidence="1">
    <location>
        <begin position="347"/>
        <end position="372"/>
    </location>
</feature>
<organism evidence="2 3">
    <name type="scientific">Legionella cardiaca</name>
    <dbReference type="NCBI Taxonomy" id="1071983"/>
    <lineage>
        <taxon>Bacteria</taxon>
        <taxon>Pseudomonadati</taxon>
        <taxon>Pseudomonadota</taxon>
        <taxon>Gammaproteobacteria</taxon>
        <taxon>Legionellales</taxon>
        <taxon>Legionellaceae</taxon>
        <taxon>Legionella</taxon>
    </lineage>
</organism>
<keyword evidence="1" id="KW-0812">Transmembrane</keyword>
<feature type="transmembrane region" description="Helical" evidence="1">
    <location>
        <begin position="198"/>
        <end position="219"/>
    </location>
</feature>
<feature type="transmembrane region" description="Helical" evidence="1">
    <location>
        <begin position="93"/>
        <end position="112"/>
    </location>
</feature>